<organism evidence="10 11">
    <name type="scientific">Aureimonas pseudogalii</name>
    <dbReference type="NCBI Taxonomy" id="1744844"/>
    <lineage>
        <taxon>Bacteria</taxon>
        <taxon>Pseudomonadati</taxon>
        <taxon>Pseudomonadota</taxon>
        <taxon>Alphaproteobacteria</taxon>
        <taxon>Hyphomicrobiales</taxon>
        <taxon>Aurantimonadaceae</taxon>
        <taxon>Aureimonas</taxon>
    </lineage>
</organism>
<keyword evidence="6" id="KW-0560">Oxidoreductase</keyword>
<dbReference type="SUPFAM" id="SSF50022">
    <property type="entry name" value="ISP domain"/>
    <property type="match status" value="1"/>
</dbReference>
<sequence length="520" mass="55197">MKHDVYAFDDLPPHGLTEVAVGDLKILLARDGDRVLATGATCTHKGAPLKNGQRVGNRVICPWHHAIFDLEDGGHLQPPGKGCLSRFAASVEGGRVFVELADGAKAHRPDPDPAIRERGDDRIFAIVGAGAAGLACPEELVRGGFAGRILLFAPEGEPPYDRTDLSKTYLTGKKRDEDLPLLPRERLEALGIELDTRRVERLDAAARRLHFADGSELRYDQCFAAPGSDAVPLGLDNADLPNVLSLRDHADASRLKAALPEATHVAVIGSGFIGMEAAASLVAQGKQVTVLSRDPLPFARQFGEAAAGQLLATHRAKGVDVRTGAKAAALEADGGRVVAVRLEDGTRVETDLVIAAIGAAPRVDWLGEVPRAAKGVVADETLRVAEGLHAGGDIAEFPLFGRGERVRIEHWRLAEQQGRHGAQAMLGSAEPFRGVPFFWTAQHGRLAYLGHADGFDEVHVEGDLAANSFTAFYAKDGRIVAALGLGKGDRTPALHALMLSEPAPSRDALASAGWDPAALL</sequence>
<protein>
    <submittedName>
        <fullName evidence="10">NADPH-dependent 2,4-dienoyl-CoA reductase/sulfur reductase-like enzyme/nitrite reductase/ring-hydroxylating ferredoxin subunit</fullName>
    </submittedName>
</protein>
<comment type="cofactor">
    <cofactor evidence="1">
        <name>FAD</name>
        <dbReference type="ChEBI" id="CHEBI:57692"/>
    </cofactor>
</comment>
<dbReference type="Pfam" id="PF00355">
    <property type="entry name" value="Rieske"/>
    <property type="match status" value="1"/>
</dbReference>
<dbReference type="GO" id="GO:0005737">
    <property type="term" value="C:cytoplasm"/>
    <property type="evidence" value="ECO:0007669"/>
    <property type="project" value="TreeGrafter"/>
</dbReference>
<evidence type="ECO:0000256" key="6">
    <source>
        <dbReference type="ARBA" id="ARBA00023002"/>
    </source>
</evidence>
<evidence type="ECO:0000256" key="5">
    <source>
        <dbReference type="ARBA" id="ARBA00022827"/>
    </source>
</evidence>
<dbReference type="InterPro" id="IPR017941">
    <property type="entry name" value="Rieske_2Fe-2S"/>
</dbReference>
<dbReference type="InterPro" id="IPR028202">
    <property type="entry name" value="Reductase_C"/>
</dbReference>
<dbReference type="PROSITE" id="PS51296">
    <property type="entry name" value="RIESKE"/>
    <property type="match status" value="1"/>
</dbReference>
<keyword evidence="7" id="KW-0408">Iron</keyword>
<keyword evidence="11" id="KW-1185">Reference proteome</keyword>
<dbReference type="Gene3D" id="2.102.10.10">
    <property type="entry name" value="Rieske [2Fe-2S] iron-sulphur domain"/>
    <property type="match status" value="1"/>
</dbReference>
<dbReference type="PANTHER" id="PTHR43557:SF2">
    <property type="entry name" value="RIESKE DOMAIN-CONTAINING PROTEIN-RELATED"/>
    <property type="match status" value="1"/>
</dbReference>
<proteinExistence type="predicted"/>
<dbReference type="InterPro" id="IPR036188">
    <property type="entry name" value="FAD/NAD-bd_sf"/>
</dbReference>
<dbReference type="PRINTS" id="PR00368">
    <property type="entry name" value="FADPNR"/>
</dbReference>
<dbReference type="Gene3D" id="3.50.50.60">
    <property type="entry name" value="FAD/NAD(P)-binding domain"/>
    <property type="match status" value="2"/>
</dbReference>
<dbReference type="GO" id="GO:0046872">
    <property type="term" value="F:metal ion binding"/>
    <property type="evidence" value="ECO:0007669"/>
    <property type="project" value="UniProtKB-KW"/>
</dbReference>
<evidence type="ECO:0000256" key="2">
    <source>
        <dbReference type="ARBA" id="ARBA00022630"/>
    </source>
</evidence>
<dbReference type="AlphaFoldDB" id="A0A7W6H5N6"/>
<dbReference type="InterPro" id="IPR016156">
    <property type="entry name" value="FAD/NAD-linked_Rdtase_dimer_sf"/>
</dbReference>
<evidence type="ECO:0000313" key="10">
    <source>
        <dbReference type="EMBL" id="MBB3998991.1"/>
    </source>
</evidence>
<dbReference type="Gene3D" id="3.30.390.30">
    <property type="match status" value="1"/>
</dbReference>
<evidence type="ECO:0000256" key="3">
    <source>
        <dbReference type="ARBA" id="ARBA00022714"/>
    </source>
</evidence>
<dbReference type="InterPro" id="IPR050446">
    <property type="entry name" value="FAD-oxidoreductase/Apoptosis"/>
</dbReference>
<keyword evidence="3" id="KW-0001">2Fe-2S</keyword>
<evidence type="ECO:0000256" key="8">
    <source>
        <dbReference type="ARBA" id="ARBA00023014"/>
    </source>
</evidence>
<reference evidence="10 11" key="1">
    <citation type="submission" date="2020-08" db="EMBL/GenBank/DDBJ databases">
        <title>Genomic Encyclopedia of Type Strains, Phase IV (KMG-IV): sequencing the most valuable type-strain genomes for metagenomic binning, comparative biology and taxonomic classification.</title>
        <authorList>
            <person name="Goeker M."/>
        </authorList>
    </citation>
    <scope>NUCLEOTIDE SEQUENCE [LARGE SCALE GENOMIC DNA]</scope>
    <source>
        <strain evidence="10 11">DSM 102238</strain>
    </source>
</reference>
<dbReference type="PRINTS" id="PR00411">
    <property type="entry name" value="PNDRDTASEI"/>
</dbReference>
<name>A0A7W6H5N6_9HYPH</name>
<keyword evidence="2" id="KW-0285">Flavoprotein</keyword>
<accession>A0A7W6H5N6</accession>
<dbReference type="Proteomes" id="UP000542776">
    <property type="component" value="Unassembled WGS sequence"/>
</dbReference>
<gene>
    <name evidence="10" type="ORF">GGR04_002846</name>
</gene>
<feature type="domain" description="Rieske" evidence="9">
    <location>
        <begin position="3"/>
        <end position="98"/>
    </location>
</feature>
<comment type="caution">
    <text evidence="10">The sequence shown here is derived from an EMBL/GenBank/DDBJ whole genome shotgun (WGS) entry which is preliminary data.</text>
</comment>
<evidence type="ECO:0000313" key="11">
    <source>
        <dbReference type="Proteomes" id="UP000542776"/>
    </source>
</evidence>
<evidence type="ECO:0000259" key="9">
    <source>
        <dbReference type="PROSITE" id="PS51296"/>
    </source>
</evidence>
<dbReference type="InterPro" id="IPR023753">
    <property type="entry name" value="FAD/NAD-binding_dom"/>
</dbReference>
<keyword evidence="5" id="KW-0274">FAD</keyword>
<keyword evidence="4" id="KW-0479">Metal-binding</keyword>
<dbReference type="EMBL" id="JACIEK010000007">
    <property type="protein sequence ID" value="MBB3998991.1"/>
    <property type="molecule type" value="Genomic_DNA"/>
</dbReference>
<dbReference type="RefSeq" id="WP_183200541.1">
    <property type="nucleotide sequence ID" value="NZ_JACIEK010000007.1"/>
</dbReference>
<evidence type="ECO:0000256" key="7">
    <source>
        <dbReference type="ARBA" id="ARBA00023004"/>
    </source>
</evidence>
<keyword evidence="8" id="KW-0411">Iron-sulfur</keyword>
<dbReference type="GO" id="GO:0016651">
    <property type="term" value="F:oxidoreductase activity, acting on NAD(P)H"/>
    <property type="evidence" value="ECO:0007669"/>
    <property type="project" value="TreeGrafter"/>
</dbReference>
<dbReference type="SUPFAM" id="SSF55424">
    <property type="entry name" value="FAD/NAD-linked reductases, dimerisation (C-terminal) domain"/>
    <property type="match status" value="1"/>
</dbReference>
<evidence type="ECO:0000256" key="1">
    <source>
        <dbReference type="ARBA" id="ARBA00001974"/>
    </source>
</evidence>
<dbReference type="Pfam" id="PF14759">
    <property type="entry name" value="Reductase_C"/>
    <property type="match status" value="1"/>
</dbReference>
<dbReference type="PANTHER" id="PTHR43557">
    <property type="entry name" value="APOPTOSIS-INDUCING FACTOR 1"/>
    <property type="match status" value="1"/>
</dbReference>
<evidence type="ECO:0000256" key="4">
    <source>
        <dbReference type="ARBA" id="ARBA00022723"/>
    </source>
</evidence>
<dbReference type="SUPFAM" id="SSF51905">
    <property type="entry name" value="FAD/NAD(P)-binding domain"/>
    <property type="match status" value="2"/>
</dbReference>
<dbReference type="InterPro" id="IPR036922">
    <property type="entry name" value="Rieske_2Fe-2S_sf"/>
</dbReference>
<dbReference type="GO" id="GO:0051537">
    <property type="term" value="F:2 iron, 2 sulfur cluster binding"/>
    <property type="evidence" value="ECO:0007669"/>
    <property type="project" value="UniProtKB-KW"/>
</dbReference>
<dbReference type="Pfam" id="PF07992">
    <property type="entry name" value="Pyr_redox_2"/>
    <property type="match status" value="1"/>
</dbReference>